<evidence type="ECO:0008006" key="5">
    <source>
        <dbReference type="Google" id="ProtNLM"/>
    </source>
</evidence>
<feature type="chain" id="PRO_5022020383" description="Lipoprotein" evidence="2">
    <location>
        <begin position="21"/>
        <end position="282"/>
    </location>
</feature>
<proteinExistence type="predicted"/>
<feature type="region of interest" description="Disordered" evidence="1">
    <location>
        <begin position="251"/>
        <end position="282"/>
    </location>
</feature>
<dbReference type="RefSeq" id="WP_145609556.1">
    <property type="nucleotide sequence ID" value="NZ_JARPAF010000002.1"/>
</dbReference>
<sequence>MNKMGSVTMLLACTMMSGCAAYGAAKNYSNFNKLDGGYDVREGPSRIIENKDFPVRLGNQGESYDSIRKQLKLSGDDKKDMKDIFYAAASIIDTDCHNYFSALDRLSQDKATGVSETSLIGSTTTSLMGAFNASHVAIATVAALFGLTTQTIENAANNVLYDLPPYATYALVIKAKQTFITYLPIEKISGGPQLITALNSYYELCTPVKIRGFVTEAVRSKSASVDKIDGQGLGFYIPIVNFGGGADSFVKEQPVDGGAKPAPDAKPTAQQQQQIQAEPQAH</sequence>
<evidence type="ECO:0000256" key="2">
    <source>
        <dbReference type="SAM" id="SignalP"/>
    </source>
</evidence>
<dbReference type="PROSITE" id="PS51257">
    <property type="entry name" value="PROKAR_LIPOPROTEIN"/>
    <property type="match status" value="1"/>
</dbReference>
<name>A0A560KAA9_9PROT</name>
<accession>A0A560KAA9</accession>
<keyword evidence="2" id="KW-0732">Signal</keyword>
<dbReference type="Proteomes" id="UP000320516">
    <property type="component" value="Unassembled WGS sequence"/>
</dbReference>
<evidence type="ECO:0000313" key="4">
    <source>
        <dbReference type="Proteomes" id="UP000320516"/>
    </source>
</evidence>
<reference evidence="3 4" key="1">
    <citation type="submission" date="2019-06" db="EMBL/GenBank/DDBJ databases">
        <title>Genomic Encyclopedia of Type Strains, Phase IV (KMG-V): Genome sequencing to study the core and pangenomes of soil and plant-associated prokaryotes.</title>
        <authorList>
            <person name="Whitman W."/>
        </authorList>
    </citation>
    <scope>NUCLEOTIDE SEQUENCE [LARGE SCALE GENOMIC DNA]</scope>
    <source>
        <strain evidence="3 4">BR 12005</strain>
    </source>
</reference>
<gene>
    <name evidence="3" type="ORF">FBZ87_102560</name>
</gene>
<comment type="caution">
    <text evidence="3">The sequence shown here is derived from an EMBL/GenBank/DDBJ whole genome shotgun (WGS) entry which is preliminary data.</text>
</comment>
<feature type="compositionally biased region" description="Low complexity" evidence="1">
    <location>
        <begin position="259"/>
        <end position="282"/>
    </location>
</feature>
<evidence type="ECO:0000256" key="1">
    <source>
        <dbReference type="SAM" id="MobiDB-lite"/>
    </source>
</evidence>
<organism evidence="3 4">
    <name type="scientific">Nitrospirillum amazonense</name>
    <dbReference type="NCBI Taxonomy" id="28077"/>
    <lineage>
        <taxon>Bacteria</taxon>
        <taxon>Pseudomonadati</taxon>
        <taxon>Pseudomonadota</taxon>
        <taxon>Alphaproteobacteria</taxon>
        <taxon>Rhodospirillales</taxon>
        <taxon>Azospirillaceae</taxon>
        <taxon>Nitrospirillum</taxon>
    </lineage>
</organism>
<dbReference type="AlphaFoldDB" id="A0A560KAA9"/>
<protein>
    <recommendedName>
        <fullName evidence="5">Lipoprotein</fullName>
    </recommendedName>
</protein>
<feature type="signal peptide" evidence="2">
    <location>
        <begin position="1"/>
        <end position="20"/>
    </location>
</feature>
<dbReference type="EMBL" id="VITV01000002">
    <property type="protein sequence ID" value="TWB80136.1"/>
    <property type="molecule type" value="Genomic_DNA"/>
</dbReference>
<evidence type="ECO:0000313" key="3">
    <source>
        <dbReference type="EMBL" id="TWB80136.1"/>
    </source>
</evidence>